<dbReference type="PANTHER" id="PTHR33270">
    <property type="entry name" value="BNAC05G50380D PROTEIN"/>
    <property type="match status" value="1"/>
</dbReference>
<dbReference type="EMBL" id="JBDFQZ010000003">
    <property type="protein sequence ID" value="KAK9741216.1"/>
    <property type="molecule type" value="Genomic_DNA"/>
</dbReference>
<accession>A0AAW1M3X1</accession>
<dbReference type="PANTHER" id="PTHR33270:SF5">
    <property type="entry name" value="GB|AAC00605.1"/>
    <property type="match status" value="1"/>
</dbReference>
<gene>
    <name evidence="2" type="ORF">RND81_03G089500</name>
</gene>
<protein>
    <recommendedName>
        <fullName evidence="1">DUF7054 domain-containing protein</fullName>
    </recommendedName>
</protein>
<keyword evidence="3" id="KW-1185">Reference proteome</keyword>
<name>A0AAW1M3X1_SAPOF</name>
<reference evidence="2" key="1">
    <citation type="submission" date="2024-03" db="EMBL/GenBank/DDBJ databases">
        <title>WGS assembly of Saponaria officinalis var. Norfolk2.</title>
        <authorList>
            <person name="Jenkins J."/>
            <person name="Shu S."/>
            <person name="Grimwood J."/>
            <person name="Barry K."/>
            <person name="Goodstein D."/>
            <person name="Schmutz J."/>
            <person name="Leebens-Mack J."/>
            <person name="Osbourn A."/>
        </authorList>
    </citation>
    <scope>NUCLEOTIDE SEQUENCE [LARGE SCALE GENOMIC DNA]</scope>
    <source>
        <strain evidence="2">JIC</strain>
    </source>
</reference>
<comment type="caution">
    <text evidence="2">The sequence shown here is derived from an EMBL/GenBank/DDBJ whole genome shotgun (WGS) entry which is preliminary data.</text>
</comment>
<feature type="domain" description="DUF7054" evidence="1">
    <location>
        <begin position="36"/>
        <end position="118"/>
    </location>
</feature>
<sequence length="158" mass="17529">MKGSRSEKMGLTTQKQKGKKGGCFDCQKESINKEENKRFLIIVSVLGSAGPIRFLVNEEDMVSGIIDTVLKQYAKEGRLPILGSDPNKFVLYCANAGFDALNPWEEIGSSGARNFVLCKKPEQQPNMTEARAEIISRKGGATWKTWLNKSLSFKISSH</sequence>
<evidence type="ECO:0000313" key="2">
    <source>
        <dbReference type="EMBL" id="KAK9741216.1"/>
    </source>
</evidence>
<evidence type="ECO:0000259" key="1">
    <source>
        <dbReference type="Pfam" id="PF23156"/>
    </source>
</evidence>
<dbReference type="InterPro" id="IPR055482">
    <property type="entry name" value="DUF7054"/>
</dbReference>
<dbReference type="Pfam" id="PF23156">
    <property type="entry name" value="DUF7054"/>
    <property type="match status" value="1"/>
</dbReference>
<dbReference type="InterPro" id="IPR040358">
    <property type="entry name" value="At4g22758-like"/>
</dbReference>
<dbReference type="AlphaFoldDB" id="A0AAW1M3X1"/>
<proteinExistence type="predicted"/>
<evidence type="ECO:0000313" key="3">
    <source>
        <dbReference type="Proteomes" id="UP001443914"/>
    </source>
</evidence>
<dbReference type="Proteomes" id="UP001443914">
    <property type="component" value="Unassembled WGS sequence"/>
</dbReference>
<organism evidence="2 3">
    <name type="scientific">Saponaria officinalis</name>
    <name type="common">Common soapwort</name>
    <name type="synonym">Lychnis saponaria</name>
    <dbReference type="NCBI Taxonomy" id="3572"/>
    <lineage>
        <taxon>Eukaryota</taxon>
        <taxon>Viridiplantae</taxon>
        <taxon>Streptophyta</taxon>
        <taxon>Embryophyta</taxon>
        <taxon>Tracheophyta</taxon>
        <taxon>Spermatophyta</taxon>
        <taxon>Magnoliopsida</taxon>
        <taxon>eudicotyledons</taxon>
        <taxon>Gunneridae</taxon>
        <taxon>Pentapetalae</taxon>
        <taxon>Caryophyllales</taxon>
        <taxon>Caryophyllaceae</taxon>
        <taxon>Caryophylleae</taxon>
        <taxon>Saponaria</taxon>
    </lineage>
</organism>